<dbReference type="EMBL" id="RKLQ01000001">
    <property type="protein sequence ID" value="MBX0302928.1"/>
    <property type="molecule type" value="Genomic_DNA"/>
</dbReference>
<dbReference type="GO" id="GO:0000160">
    <property type="term" value="P:phosphorelay signal transduction system"/>
    <property type="evidence" value="ECO:0007669"/>
    <property type="project" value="InterPro"/>
</dbReference>
<dbReference type="InterPro" id="IPR035965">
    <property type="entry name" value="PAS-like_dom_sf"/>
</dbReference>
<reference evidence="5" key="1">
    <citation type="submission" date="2021-06" db="EMBL/GenBank/DDBJ databases">
        <title>Halomicroarcula sp. F24A a new haloarchaeum isolated from saline soil.</title>
        <authorList>
            <person name="Duran-Viseras A."/>
            <person name="Sanchez-Porro C."/>
            <person name="Ventosa A."/>
        </authorList>
    </citation>
    <scope>NUCLEOTIDE SEQUENCE</scope>
    <source>
        <strain evidence="5">F24A</strain>
    </source>
</reference>
<dbReference type="InterPro" id="IPR011006">
    <property type="entry name" value="CheY-like_superfamily"/>
</dbReference>
<feature type="domain" description="PAS" evidence="4">
    <location>
        <begin position="138"/>
        <end position="208"/>
    </location>
</feature>
<dbReference type="Proteomes" id="UP000783863">
    <property type="component" value="Unassembled WGS sequence"/>
</dbReference>
<proteinExistence type="predicted"/>
<dbReference type="InterPro" id="IPR001789">
    <property type="entry name" value="Sig_transdc_resp-reg_receiver"/>
</dbReference>
<sequence length="257" mass="28623">MTEDEIRVLHVDDDSELAELVATFLERTDDRFSVHVEPSPTAGFDYLMGNPVDCVISDHNMPGATGIEFLERVREQYPDLPFVLYTGKGSEEVASDAISAGVTDYLQKDSGPDHYAVLANRVSNVVDQARSRRAAKRTKIQLSAIVENITDAIVIIDATSTVRFANPAVERVFGYSPSELVDGPLTRLMPDRFREAHDAALDRYLRTGERTMDWQAVELTGQHRDGREIPISVSFSEFEQKGEPRFIGVITDGETDT</sequence>
<dbReference type="Pfam" id="PF00072">
    <property type="entry name" value="Response_reg"/>
    <property type="match status" value="1"/>
</dbReference>
<feature type="modified residue" description="4-aspartylphosphate" evidence="2">
    <location>
        <position position="58"/>
    </location>
</feature>
<keyword evidence="1 2" id="KW-0597">Phosphoprotein</keyword>
<dbReference type="CDD" id="cd00156">
    <property type="entry name" value="REC"/>
    <property type="match status" value="1"/>
</dbReference>
<evidence type="ECO:0000256" key="2">
    <source>
        <dbReference type="PROSITE-ProRule" id="PRU00169"/>
    </source>
</evidence>
<evidence type="ECO:0000259" key="3">
    <source>
        <dbReference type="PROSITE" id="PS50110"/>
    </source>
</evidence>
<dbReference type="GO" id="GO:0006355">
    <property type="term" value="P:regulation of DNA-templated transcription"/>
    <property type="evidence" value="ECO:0007669"/>
    <property type="project" value="InterPro"/>
</dbReference>
<dbReference type="Gene3D" id="3.30.450.20">
    <property type="entry name" value="PAS domain"/>
    <property type="match status" value="1"/>
</dbReference>
<dbReference type="PROSITE" id="PS50112">
    <property type="entry name" value="PAS"/>
    <property type="match status" value="1"/>
</dbReference>
<dbReference type="InterPro" id="IPR000014">
    <property type="entry name" value="PAS"/>
</dbReference>
<comment type="caution">
    <text evidence="5">The sequence shown here is derived from an EMBL/GenBank/DDBJ whole genome shotgun (WGS) entry which is preliminary data.</text>
</comment>
<organism evidence="5 6">
    <name type="scientific">Haloarcula salinisoli</name>
    <dbReference type="NCBI Taxonomy" id="2487746"/>
    <lineage>
        <taxon>Archaea</taxon>
        <taxon>Methanobacteriati</taxon>
        <taxon>Methanobacteriota</taxon>
        <taxon>Stenosarchaea group</taxon>
        <taxon>Halobacteria</taxon>
        <taxon>Halobacteriales</taxon>
        <taxon>Haloarculaceae</taxon>
        <taxon>Haloarcula</taxon>
    </lineage>
</organism>
<dbReference type="PANTHER" id="PTHR44591:SF3">
    <property type="entry name" value="RESPONSE REGULATORY DOMAIN-CONTAINING PROTEIN"/>
    <property type="match status" value="1"/>
</dbReference>
<evidence type="ECO:0000256" key="1">
    <source>
        <dbReference type="ARBA" id="ARBA00022553"/>
    </source>
</evidence>
<gene>
    <name evidence="5" type="ORF">EGD98_04490</name>
</gene>
<name>A0A8J7YGG3_9EURY</name>
<evidence type="ECO:0000259" key="4">
    <source>
        <dbReference type="PROSITE" id="PS50112"/>
    </source>
</evidence>
<dbReference type="SUPFAM" id="SSF52172">
    <property type="entry name" value="CheY-like"/>
    <property type="match status" value="1"/>
</dbReference>
<dbReference type="Pfam" id="PF00989">
    <property type="entry name" value="PAS"/>
    <property type="match status" value="1"/>
</dbReference>
<dbReference type="PANTHER" id="PTHR44591">
    <property type="entry name" value="STRESS RESPONSE REGULATOR PROTEIN 1"/>
    <property type="match status" value="1"/>
</dbReference>
<dbReference type="PROSITE" id="PS50110">
    <property type="entry name" value="RESPONSE_REGULATORY"/>
    <property type="match status" value="1"/>
</dbReference>
<keyword evidence="6" id="KW-1185">Reference proteome</keyword>
<accession>A0A8J7YGG3</accession>
<dbReference type="CDD" id="cd00130">
    <property type="entry name" value="PAS"/>
    <property type="match status" value="1"/>
</dbReference>
<dbReference type="SUPFAM" id="SSF55785">
    <property type="entry name" value="PYP-like sensor domain (PAS domain)"/>
    <property type="match status" value="1"/>
</dbReference>
<feature type="domain" description="Response regulatory" evidence="3">
    <location>
        <begin position="7"/>
        <end position="123"/>
    </location>
</feature>
<dbReference type="RefSeq" id="WP_220587156.1">
    <property type="nucleotide sequence ID" value="NZ_RKLQ01000001.1"/>
</dbReference>
<evidence type="ECO:0000313" key="5">
    <source>
        <dbReference type="EMBL" id="MBX0302928.1"/>
    </source>
</evidence>
<dbReference type="AlphaFoldDB" id="A0A8J7YGG3"/>
<dbReference type="InterPro" id="IPR050595">
    <property type="entry name" value="Bact_response_regulator"/>
</dbReference>
<dbReference type="SMART" id="SM00091">
    <property type="entry name" value="PAS"/>
    <property type="match status" value="1"/>
</dbReference>
<dbReference type="InterPro" id="IPR013767">
    <property type="entry name" value="PAS_fold"/>
</dbReference>
<dbReference type="Gene3D" id="3.40.50.2300">
    <property type="match status" value="1"/>
</dbReference>
<dbReference type="NCBIfam" id="TIGR00229">
    <property type="entry name" value="sensory_box"/>
    <property type="match status" value="1"/>
</dbReference>
<protein>
    <submittedName>
        <fullName evidence="5">PAS domain S-box protein</fullName>
    </submittedName>
</protein>
<dbReference type="SMART" id="SM00448">
    <property type="entry name" value="REC"/>
    <property type="match status" value="1"/>
</dbReference>
<evidence type="ECO:0000313" key="6">
    <source>
        <dbReference type="Proteomes" id="UP000783863"/>
    </source>
</evidence>